<sequence length="203" mass="23068">MTGKDWLVDNHGQCSAYEITPANSELSHPYWLYRFLSDLEDTLTQISDDRSRLEAIRILVRQLLNNSPWLDILSLEPNPETGWEILTLYDEPFFPLTVQLVAWSVGSTSPIHNHGCWGVVALLKGQEKNSFWQRSPTPELPDQIRKVGDRLLVPGDILCLMPAAIHHVEAIGDEPTLSFNLYGETNYSQRFQFDLGQGTAKNF</sequence>
<dbReference type="EMBL" id="BDSG01000031">
    <property type="protein sequence ID" value="GBL10119.1"/>
    <property type="molecule type" value="Genomic_DNA"/>
</dbReference>
<dbReference type="AlphaFoldDB" id="A0A2Z6UKR0"/>
<evidence type="ECO:0000313" key="1">
    <source>
        <dbReference type="EMBL" id="GBL10119.1"/>
    </source>
</evidence>
<keyword evidence="1" id="KW-0560">Oxidoreductase</keyword>
<dbReference type="InterPro" id="IPR011051">
    <property type="entry name" value="RmlC_Cupin_sf"/>
</dbReference>
<dbReference type="Proteomes" id="UP000248272">
    <property type="component" value="Unassembled WGS sequence"/>
</dbReference>
<dbReference type="InterPro" id="IPR014710">
    <property type="entry name" value="RmlC-like_jellyroll"/>
</dbReference>
<evidence type="ECO:0000313" key="2">
    <source>
        <dbReference type="Proteomes" id="UP000248272"/>
    </source>
</evidence>
<comment type="caution">
    <text evidence="1">The sequence shown here is derived from an EMBL/GenBank/DDBJ whole genome shotgun (WGS) entry which is preliminary data.</text>
</comment>
<name>A0A2Z6UKR0_MICAE</name>
<dbReference type="RefSeq" id="WP_110578744.1">
    <property type="nucleotide sequence ID" value="NZ_BDSG01000031.1"/>
</dbReference>
<reference evidence="1 2" key="1">
    <citation type="journal article" date="2018" name="Front. Microbiol.">
        <title>Adaptation of the Freshwater Bloom-Forming Cyanobacterium Microcystis aeruginosa to Brackish Water Is Driven by Recent Horizontal Transfer of Sucrose Genes.</title>
        <authorList>
            <person name="Tanabe Y."/>
            <person name="Hodoki Y."/>
            <person name="Sano T."/>
            <person name="Tada K."/>
            <person name="Watanabe M.M."/>
        </authorList>
    </citation>
    <scope>NUCLEOTIDE SEQUENCE [LARGE SCALE GENOMIC DNA]</scope>
    <source>
        <strain evidence="1 2">Sj</strain>
    </source>
</reference>
<protein>
    <submittedName>
        <fullName evidence="1">3-mercaptopropionate dioxygenase</fullName>
    </submittedName>
</protein>
<organism evidence="1 2">
    <name type="scientific">Microcystis aeruginosa Sj</name>
    <dbReference type="NCBI Taxonomy" id="1979544"/>
    <lineage>
        <taxon>Bacteria</taxon>
        <taxon>Bacillati</taxon>
        <taxon>Cyanobacteriota</taxon>
        <taxon>Cyanophyceae</taxon>
        <taxon>Oscillatoriophycideae</taxon>
        <taxon>Chroococcales</taxon>
        <taxon>Microcystaceae</taxon>
        <taxon>Microcystis</taxon>
    </lineage>
</organism>
<accession>A0A2Z6UKR0</accession>
<dbReference type="Gene3D" id="2.60.120.10">
    <property type="entry name" value="Jelly Rolls"/>
    <property type="match status" value="1"/>
</dbReference>
<keyword evidence="1" id="KW-0223">Dioxygenase</keyword>
<dbReference type="SUPFAM" id="SSF51182">
    <property type="entry name" value="RmlC-like cupins"/>
    <property type="match status" value="1"/>
</dbReference>
<dbReference type="CDD" id="cd10548">
    <property type="entry name" value="cupin_CDO"/>
    <property type="match status" value="1"/>
</dbReference>
<proteinExistence type="predicted"/>
<gene>
    <name evidence="1" type="ORF">MSj_01602</name>
</gene>
<dbReference type="GO" id="GO:0051213">
    <property type="term" value="F:dioxygenase activity"/>
    <property type="evidence" value="ECO:0007669"/>
    <property type="project" value="UniProtKB-KW"/>
</dbReference>